<comment type="cofactor">
    <cofactor evidence="1">
        <name>Mn(2+)</name>
        <dbReference type="ChEBI" id="CHEBI:29035"/>
    </cofactor>
</comment>
<dbReference type="InterPro" id="IPR015797">
    <property type="entry name" value="NUDIX_hydrolase-like_dom_sf"/>
</dbReference>
<dbReference type="NCBIfam" id="NF007980">
    <property type="entry name" value="PRK10707.1"/>
    <property type="match status" value="1"/>
</dbReference>
<evidence type="ECO:0000256" key="5">
    <source>
        <dbReference type="ARBA" id="ARBA00022842"/>
    </source>
</evidence>
<dbReference type="PROSITE" id="PS51462">
    <property type="entry name" value="NUDIX"/>
    <property type="match status" value="1"/>
</dbReference>
<dbReference type="Proteomes" id="UP000005953">
    <property type="component" value="Unassembled WGS sequence"/>
</dbReference>
<evidence type="ECO:0000256" key="3">
    <source>
        <dbReference type="ARBA" id="ARBA00022723"/>
    </source>
</evidence>
<dbReference type="GO" id="GO:0046872">
    <property type="term" value="F:metal ion binding"/>
    <property type="evidence" value="ECO:0007669"/>
    <property type="project" value="UniProtKB-KW"/>
</dbReference>
<dbReference type="RefSeq" id="WP_008043109.1">
    <property type="nucleotide sequence ID" value="NZ_CH724150.1"/>
</dbReference>
<evidence type="ECO:0000256" key="1">
    <source>
        <dbReference type="ARBA" id="ARBA00001936"/>
    </source>
</evidence>
<dbReference type="GO" id="GO:0010945">
    <property type="term" value="F:coenzyme A diphosphatase activity"/>
    <property type="evidence" value="ECO:0007669"/>
    <property type="project" value="InterPro"/>
</dbReference>
<organism evidence="8 9">
    <name type="scientific">Reinekea blandensis MED297</name>
    <dbReference type="NCBI Taxonomy" id="314283"/>
    <lineage>
        <taxon>Bacteria</taxon>
        <taxon>Pseudomonadati</taxon>
        <taxon>Pseudomonadota</taxon>
        <taxon>Gammaproteobacteria</taxon>
        <taxon>Oceanospirillales</taxon>
        <taxon>Saccharospirillaceae</taxon>
        <taxon>Reinekea</taxon>
    </lineage>
</organism>
<dbReference type="Gene3D" id="3.90.79.10">
    <property type="entry name" value="Nucleoside Triphosphate Pyrophosphohydrolase"/>
    <property type="match status" value="1"/>
</dbReference>
<reference evidence="8 9" key="1">
    <citation type="submission" date="2006-02" db="EMBL/GenBank/DDBJ databases">
        <authorList>
            <person name="Pinhassi J."/>
            <person name="Pedros-Alio C."/>
            <person name="Ferriera S."/>
            <person name="Johnson J."/>
            <person name="Kravitz S."/>
            <person name="Halpern A."/>
            <person name="Remington K."/>
            <person name="Beeson K."/>
            <person name="Tran B."/>
            <person name="Rogers Y.-H."/>
            <person name="Friedman R."/>
            <person name="Venter J.C."/>
        </authorList>
    </citation>
    <scope>NUCLEOTIDE SEQUENCE [LARGE SCALE GENOMIC DNA]</scope>
    <source>
        <strain evidence="8 9">MED297</strain>
    </source>
</reference>
<dbReference type="CDD" id="cd03426">
    <property type="entry name" value="NUDIX_CoAse_Nudt7"/>
    <property type="match status" value="1"/>
</dbReference>
<dbReference type="HOGENOM" id="CLU_040940_5_2_6"/>
<accession>A4BH67</accession>
<dbReference type="STRING" id="314283.MED297_15130"/>
<evidence type="ECO:0000259" key="7">
    <source>
        <dbReference type="PROSITE" id="PS51462"/>
    </source>
</evidence>
<evidence type="ECO:0000256" key="2">
    <source>
        <dbReference type="ARBA" id="ARBA00001946"/>
    </source>
</evidence>
<evidence type="ECO:0000313" key="8">
    <source>
        <dbReference type="EMBL" id="EAR08566.1"/>
    </source>
</evidence>
<feature type="domain" description="Nudix hydrolase" evidence="7">
    <location>
        <begin position="26"/>
        <end position="160"/>
    </location>
</feature>
<sequence length="204" mass="22444">MIEPSLTAAMRHALVTYQPKKLSLDRPKAAVLVPIHTDPEPSVLLTVRASHLNSHPGQVSFPGGMMEPIDPNLAHTALRETEEEVGLSPSGIDVIGELSTAYSKDGVLVYPFVGIVSDPYQSVASPDEIAEIFHVPWQFFASQAPELQAIDRHGMSFHIPHFHYEGHHIWGMTAMILLELINLIEGTDWPTPDFTLATRPGETP</sequence>
<dbReference type="SUPFAM" id="SSF55811">
    <property type="entry name" value="Nudix"/>
    <property type="match status" value="1"/>
</dbReference>
<evidence type="ECO:0000313" key="9">
    <source>
        <dbReference type="Proteomes" id="UP000005953"/>
    </source>
</evidence>
<proteinExistence type="predicted"/>
<comment type="cofactor">
    <cofactor evidence="2">
        <name>Mg(2+)</name>
        <dbReference type="ChEBI" id="CHEBI:18420"/>
    </cofactor>
</comment>
<keyword evidence="3" id="KW-0479">Metal-binding</keyword>
<keyword evidence="5" id="KW-0460">Magnesium</keyword>
<evidence type="ECO:0000256" key="6">
    <source>
        <dbReference type="ARBA" id="ARBA00023211"/>
    </source>
</evidence>
<dbReference type="InterPro" id="IPR000086">
    <property type="entry name" value="NUDIX_hydrolase_dom"/>
</dbReference>
<gene>
    <name evidence="8" type="ORF">MED297_15130</name>
</gene>
<keyword evidence="9" id="KW-1185">Reference proteome</keyword>
<dbReference type="InterPro" id="IPR045121">
    <property type="entry name" value="CoAse"/>
</dbReference>
<dbReference type="EMBL" id="AAOE01000019">
    <property type="protein sequence ID" value="EAR08566.1"/>
    <property type="molecule type" value="Genomic_DNA"/>
</dbReference>
<evidence type="ECO:0000256" key="4">
    <source>
        <dbReference type="ARBA" id="ARBA00022801"/>
    </source>
</evidence>
<dbReference type="Pfam" id="PF00293">
    <property type="entry name" value="NUDIX"/>
    <property type="match status" value="1"/>
</dbReference>
<dbReference type="PANTHER" id="PTHR12992:SF11">
    <property type="entry name" value="MITOCHONDRIAL COENZYME A DIPHOSPHATASE NUDT8"/>
    <property type="match status" value="1"/>
</dbReference>
<protein>
    <submittedName>
        <fullName evidence="8">MutT/nudix family protein</fullName>
    </submittedName>
</protein>
<keyword evidence="4" id="KW-0378">Hydrolase</keyword>
<dbReference type="AlphaFoldDB" id="A4BH67"/>
<name>A4BH67_9GAMM</name>
<comment type="caution">
    <text evidence="8">The sequence shown here is derived from an EMBL/GenBank/DDBJ whole genome shotgun (WGS) entry which is preliminary data.</text>
</comment>
<keyword evidence="6" id="KW-0464">Manganese</keyword>
<dbReference type="PANTHER" id="PTHR12992">
    <property type="entry name" value="NUDIX HYDROLASE"/>
    <property type="match status" value="1"/>
</dbReference>